<dbReference type="Gene3D" id="2.60.40.1180">
    <property type="entry name" value="Golgi alpha-mannosidase II"/>
    <property type="match status" value="1"/>
</dbReference>
<dbReference type="Pfam" id="PF00150">
    <property type="entry name" value="Cellulase"/>
    <property type="match status" value="1"/>
</dbReference>
<feature type="domain" description="Glycoside hydrolase family 5" evidence="5">
    <location>
        <begin position="58"/>
        <end position="369"/>
    </location>
</feature>
<dbReference type="RefSeq" id="WP_344246530.1">
    <property type="nucleotide sequence ID" value="NZ_BAAAPM010000003.1"/>
</dbReference>
<evidence type="ECO:0000259" key="5">
    <source>
        <dbReference type="Pfam" id="PF00150"/>
    </source>
</evidence>
<dbReference type="EMBL" id="BAAAPM010000003">
    <property type="protein sequence ID" value="GAA1717200.1"/>
    <property type="molecule type" value="Genomic_DNA"/>
</dbReference>
<keyword evidence="2 3" id="KW-0326">Glycosidase</keyword>
<evidence type="ECO:0000313" key="6">
    <source>
        <dbReference type="EMBL" id="GAA1717200.1"/>
    </source>
</evidence>
<dbReference type="InterPro" id="IPR013780">
    <property type="entry name" value="Glyco_hydro_b"/>
</dbReference>
<reference evidence="7" key="1">
    <citation type="journal article" date="2019" name="Int. J. Syst. Evol. Microbiol.">
        <title>The Global Catalogue of Microorganisms (GCM) 10K type strain sequencing project: providing services to taxonomists for standard genome sequencing and annotation.</title>
        <authorList>
            <consortium name="The Broad Institute Genomics Platform"/>
            <consortium name="The Broad Institute Genome Sequencing Center for Infectious Disease"/>
            <person name="Wu L."/>
            <person name="Ma J."/>
        </authorList>
    </citation>
    <scope>NUCLEOTIDE SEQUENCE [LARGE SCALE GENOMIC DNA]</scope>
    <source>
        <strain evidence="7">JCM 15589</strain>
    </source>
</reference>
<evidence type="ECO:0000256" key="3">
    <source>
        <dbReference type="RuleBase" id="RU361153"/>
    </source>
</evidence>
<evidence type="ECO:0000313" key="7">
    <source>
        <dbReference type="Proteomes" id="UP001501138"/>
    </source>
</evidence>
<dbReference type="PANTHER" id="PTHR31308">
    <property type="match status" value="1"/>
</dbReference>
<dbReference type="InterPro" id="IPR001547">
    <property type="entry name" value="Glyco_hydro_5"/>
</dbReference>
<keyword evidence="7" id="KW-1185">Reference proteome</keyword>
<dbReference type="InterPro" id="IPR018087">
    <property type="entry name" value="Glyco_hydro_5_CS"/>
</dbReference>
<dbReference type="SUPFAM" id="SSF51445">
    <property type="entry name" value="(Trans)glycosidases"/>
    <property type="match status" value="1"/>
</dbReference>
<dbReference type="Gene3D" id="3.20.20.80">
    <property type="entry name" value="Glycosidases"/>
    <property type="match status" value="1"/>
</dbReference>
<comment type="similarity">
    <text evidence="3">Belongs to the glycosyl hydrolase 5 (cellulase A) family.</text>
</comment>
<name>A0ABP4V637_9MICO</name>
<feature type="chain" id="PRO_5045398395" description="Glycoside hydrolase family 5 domain-containing protein" evidence="4">
    <location>
        <begin position="23"/>
        <end position="481"/>
    </location>
</feature>
<feature type="signal peptide" evidence="4">
    <location>
        <begin position="1"/>
        <end position="22"/>
    </location>
</feature>
<keyword evidence="1 3" id="KW-0378">Hydrolase</keyword>
<keyword evidence="4" id="KW-0732">Signal</keyword>
<comment type="caution">
    <text evidence="6">The sequence shown here is derived from an EMBL/GenBank/DDBJ whole genome shotgun (WGS) entry which is preliminary data.</text>
</comment>
<proteinExistence type="inferred from homology"/>
<dbReference type="PANTHER" id="PTHR31308:SF3">
    <property type="entry name" value="ENDOGLYCOCERAMIDASE"/>
    <property type="match status" value="1"/>
</dbReference>
<evidence type="ECO:0000256" key="1">
    <source>
        <dbReference type="ARBA" id="ARBA00022801"/>
    </source>
</evidence>
<protein>
    <recommendedName>
        <fullName evidence="5">Glycoside hydrolase family 5 domain-containing protein</fullName>
    </recommendedName>
</protein>
<evidence type="ECO:0000256" key="4">
    <source>
        <dbReference type="SAM" id="SignalP"/>
    </source>
</evidence>
<accession>A0ABP4V637</accession>
<gene>
    <name evidence="6" type="ORF">GCM10009809_11490</name>
</gene>
<dbReference type="Proteomes" id="UP001501138">
    <property type="component" value="Unassembled WGS sequence"/>
</dbReference>
<dbReference type="PROSITE" id="PS00659">
    <property type="entry name" value="GLYCOSYL_HYDROL_F5"/>
    <property type="match status" value="1"/>
</dbReference>
<evidence type="ECO:0000256" key="2">
    <source>
        <dbReference type="ARBA" id="ARBA00023295"/>
    </source>
</evidence>
<sequence>MFPARVAIAAGLAALVVGGGVAAALREPAPAATGAFVRDDDGRALVAGGFNTASSSKSAPDGMPDFSEADLDREHADTGTGFVRFLISWRKVEPSPGTYDQAYLDDVAERVDWYAERGYHVMLDMHQDLWSGAITPSGDAGNGAPAWATYLDGLPVRDHDMWELYYLEPGVIRAFDHFWNTTGEHPELMEHYAGAWRAVAQRFAGSEAVVAYDLMNEPYGGTVQGPAFEAGPLTELYRRTVDAIREVDPDTWACLEPQAMGFNWGLPSGLRPVDDPRDGEPRIAFCPHLYPLPMDLGEGFSGTSRGLVEGTVDAWAANTARTARALGDVPVILGEFGLDTTKPGALEYVDLVYRTADAAGMGVVYWSSDPGPWGPYESDGRPRNLLGVVDRPYPRAVAGDLRSWQVADDELVIRLGTGRPGADDDGAGVGAGAASEAYLPAKAFPDGGAVDGGRVVAWDPATRVLTFTIDAGATTVTIRPA</sequence>
<dbReference type="InterPro" id="IPR052066">
    <property type="entry name" value="Glycosphingolipid_Hydrolases"/>
</dbReference>
<dbReference type="InterPro" id="IPR017853">
    <property type="entry name" value="GH"/>
</dbReference>
<organism evidence="6 7">
    <name type="scientific">Isoptericola hypogeus</name>
    <dbReference type="NCBI Taxonomy" id="300179"/>
    <lineage>
        <taxon>Bacteria</taxon>
        <taxon>Bacillati</taxon>
        <taxon>Actinomycetota</taxon>
        <taxon>Actinomycetes</taxon>
        <taxon>Micrococcales</taxon>
        <taxon>Promicromonosporaceae</taxon>
        <taxon>Isoptericola</taxon>
    </lineage>
</organism>